<gene>
    <name evidence="8" type="ORF">ACFOGP_20890</name>
</gene>
<feature type="transmembrane region" description="Helical" evidence="6">
    <location>
        <begin position="186"/>
        <end position="206"/>
    </location>
</feature>
<dbReference type="SUPFAM" id="SSF103481">
    <property type="entry name" value="Multidrug resistance efflux transporter EmrE"/>
    <property type="match status" value="2"/>
</dbReference>
<keyword evidence="5 6" id="KW-0472">Membrane</keyword>
<sequence length="296" mass="31387">MSSNSNPVHPDKKQMLGVALMVGVAVLSATDAVLARQLSSGVHPFVMGFTRALFGLLVFLPFILSRPGIMRSNYRVLHILRAALKLASLIAFFFAFALSPLADVTAIMFAAPIFVTIGAWVFLSESPRAIRVIAVLVGFAGVLLVLRPGQGAVSPGLVFALAGALLTAVIQLLLKPMSGRDSTETLVAWNLIATVPIAAVPAALFWTTPTPAEWGLLALQGALGALNMGMLTRAFSLAEASLLVPIDFLRLPLVAALGYLLFAQEVPLTTWIGGTVIFGATLLMARSARSRKDREI</sequence>
<evidence type="ECO:0000256" key="5">
    <source>
        <dbReference type="ARBA" id="ARBA00023136"/>
    </source>
</evidence>
<accession>A0ABV7GZ06</accession>
<feature type="domain" description="EamA" evidence="7">
    <location>
        <begin position="16"/>
        <end position="146"/>
    </location>
</feature>
<dbReference type="InterPro" id="IPR000620">
    <property type="entry name" value="EamA_dom"/>
</dbReference>
<comment type="subcellular location">
    <subcellularLocation>
        <location evidence="1">Membrane</location>
        <topology evidence="1">Multi-pass membrane protein</topology>
    </subcellularLocation>
</comment>
<keyword evidence="9" id="KW-1185">Reference proteome</keyword>
<name>A0ABV7GZ06_9RHOB</name>
<evidence type="ECO:0000256" key="1">
    <source>
        <dbReference type="ARBA" id="ARBA00004141"/>
    </source>
</evidence>
<reference evidence="9" key="1">
    <citation type="journal article" date="2019" name="Int. J. Syst. Evol. Microbiol.">
        <title>The Global Catalogue of Microorganisms (GCM) 10K type strain sequencing project: providing services to taxonomists for standard genome sequencing and annotation.</title>
        <authorList>
            <consortium name="The Broad Institute Genomics Platform"/>
            <consortium name="The Broad Institute Genome Sequencing Center for Infectious Disease"/>
            <person name="Wu L."/>
            <person name="Ma J."/>
        </authorList>
    </citation>
    <scope>NUCLEOTIDE SEQUENCE [LARGE SCALE GENOMIC DNA]</scope>
    <source>
        <strain evidence="9">KCTC 52366</strain>
    </source>
</reference>
<feature type="transmembrane region" description="Helical" evidence="6">
    <location>
        <begin position="268"/>
        <end position="285"/>
    </location>
</feature>
<keyword evidence="3 6" id="KW-0812">Transmembrane</keyword>
<feature type="transmembrane region" description="Helical" evidence="6">
    <location>
        <begin position="104"/>
        <end position="122"/>
    </location>
</feature>
<proteinExistence type="inferred from homology"/>
<feature type="transmembrane region" description="Helical" evidence="6">
    <location>
        <begin position="129"/>
        <end position="146"/>
    </location>
</feature>
<evidence type="ECO:0000313" key="8">
    <source>
        <dbReference type="EMBL" id="MFC3145190.1"/>
    </source>
</evidence>
<dbReference type="InterPro" id="IPR037185">
    <property type="entry name" value="EmrE-like"/>
</dbReference>
<dbReference type="Pfam" id="PF00892">
    <property type="entry name" value="EamA"/>
    <property type="match status" value="2"/>
</dbReference>
<evidence type="ECO:0000256" key="6">
    <source>
        <dbReference type="SAM" id="Phobius"/>
    </source>
</evidence>
<comment type="similarity">
    <text evidence="2">Belongs to the drug/metabolite transporter (DMT) superfamily. 10 TMS drug/metabolite exporter (DME) (TC 2.A.7.3) family.</text>
</comment>
<dbReference type="RefSeq" id="WP_275634564.1">
    <property type="nucleotide sequence ID" value="NZ_JARGYD010000010.1"/>
</dbReference>
<feature type="domain" description="EamA" evidence="7">
    <location>
        <begin position="155"/>
        <end position="285"/>
    </location>
</feature>
<dbReference type="EMBL" id="JBHRTB010000010">
    <property type="protein sequence ID" value="MFC3145190.1"/>
    <property type="molecule type" value="Genomic_DNA"/>
</dbReference>
<feature type="transmembrane region" description="Helical" evidence="6">
    <location>
        <begin position="152"/>
        <end position="174"/>
    </location>
</feature>
<protein>
    <submittedName>
        <fullName evidence="8">DMT family transporter</fullName>
    </submittedName>
</protein>
<evidence type="ECO:0000313" key="9">
    <source>
        <dbReference type="Proteomes" id="UP001595632"/>
    </source>
</evidence>
<evidence type="ECO:0000256" key="4">
    <source>
        <dbReference type="ARBA" id="ARBA00022989"/>
    </source>
</evidence>
<keyword evidence="4 6" id="KW-1133">Transmembrane helix</keyword>
<dbReference type="PANTHER" id="PTHR22911:SF6">
    <property type="entry name" value="SOLUTE CARRIER FAMILY 35 MEMBER G1"/>
    <property type="match status" value="1"/>
</dbReference>
<dbReference type="PANTHER" id="PTHR22911">
    <property type="entry name" value="ACYL-MALONYL CONDENSING ENZYME-RELATED"/>
    <property type="match status" value="1"/>
</dbReference>
<comment type="caution">
    <text evidence="8">The sequence shown here is derived from an EMBL/GenBank/DDBJ whole genome shotgun (WGS) entry which is preliminary data.</text>
</comment>
<feature type="transmembrane region" description="Helical" evidence="6">
    <location>
        <begin position="76"/>
        <end position="98"/>
    </location>
</feature>
<dbReference type="Proteomes" id="UP001595632">
    <property type="component" value="Unassembled WGS sequence"/>
</dbReference>
<evidence type="ECO:0000259" key="7">
    <source>
        <dbReference type="Pfam" id="PF00892"/>
    </source>
</evidence>
<organism evidence="8 9">
    <name type="scientific">Psychromarinibacter halotolerans</name>
    <dbReference type="NCBI Taxonomy" id="1775175"/>
    <lineage>
        <taxon>Bacteria</taxon>
        <taxon>Pseudomonadati</taxon>
        <taxon>Pseudomonadota</taxon>
        <taxon>Alphaproteobacteria</taxon>
        <taxon>Rhodobacterales</taxon>
        <taxon>Paracoccaceae</taxon>
        <taxon>Psychromarinibacter</taxon>
    </lineage>
</organism>
<evidence type="ECO:0000256" key="3">
    <source>
        <dbReference type="ARBA" id="ARBA00022692"/>
    </source>
</evidence>
<feature type="transmembrane region" description="Helical" evidence="6">
    <location>
        <begin position="45"/>
        <end position="64"/>
    </location>
</feature>
<evidence type="ECO:0000256" key="2">
    <source>
        <dbReference type="ARBA" id="ARBA00009853"/>
    </source>
</evidence>